<dbReference type="InterPro" id="IPR025555">
    <property type="entry name" value="YppG"/>
</dbReference>
<evidence type="ECO:0000313" key="2">
    <source>
        <dbReference type="EMBL" id="WLV25142.1"/>
    </source>
</evidence>
<proteinExistence type="predicted"/>
<name>A0ABY9KXN9_9BACI</name>
<evidence type="ECO:0000313" key="3">
    <source>
        <dbReference type="Proteomes" id="UP001180087"/>
    </source>
</evidence>
<dbReference type="EMBL" id="CP129113">
    <property type="protein sequence ID" value="WLV25142.1"/>
    <property type="molecule type" value="Genomic_DNA"/>
</dbReference>
<feature type="region of interest" description="Disordered" evidence="1">
    <location>
        <begin position="1"/>
        <end position="32"/>
    </location>
</feature>
<protein>
    <submittedName>
        <fullName evidence="2">YppG family protein</fullName>
    </submittedName>
</protein>
<gene>
    <name evidence="2" type="ORF">QR721_02550</name>
</gene>
<evidence type="ECO:0000256" key="1">
    <source>
        <dbReference type="SAM" id="MobiDB-lite"/>
    </source>
</evidence>
<reference evidence="2" key="1">
    <citation type="submission" date="2023-06" db="EMBL/GenBank/DDBJ databases">
        <title>A Treasure from Seagulls: Isolation and Description of Aciduricobacillus qingdaonensis gen. nov., sp. nov., a Rare Obligately Uric Acid-utilizing Member in the Family Bacillaceae.</title>
        <authorList>
            <person name="Liu W."/>
            <person name="Wang B."/>
        </authorList>
    </citation>
    <scope>NUCLEOTIDE SEQUENCE</scope>
    <source>
        <strain evidence="2">44XB</strain>
    </source>
</reference>
<accession>A0ABY9KXN9</accession>
<dbReference type="Proteomes" id="UP001180087">
    <property type="component" value="Chromosome"/>
</dbReference>
<keyword evidence="3" id="KW-1185">Reference proteome</keyword>
<organism evidence="2 3">
    <name type="scientific">Aciduricibacillus chroicocephali</name>
    <dbReference type="NCBI Taxonomy" id="3054939"/>
    <lineage>
        <taxon>Bacteria</taxon>
        <taxon>Bacillati</taxon>
        <taxon>Bacillota</taxon>
        <taxon>Bacilli</taxon>
        <taxon>Bacillales</taxon>
        <taxon>Bacillaceae</taxon>
        <taxon>Aciduricibacillus</taxon>
    </lineage>
</organism>
<dbReference type="Pfam" id="PF14179">
    <property type="entry name" value="YppG"/>
    <property type="match status" value="1"/>
</dbReference>
<dbReference type="RefSeq" id="WP_348028889.1">
    <property type="nucleotide sequence ID" value="NZ_CP129113.1"/>
</dbReference>
<sequence length="112" mass="12818">MLNRRSFRQQPFYKNGQMPLGYGDASQMPTEMSPVARQTPYDYFRKPAQPENLLGRAPVQNPNQQTSGLMSYFQNEDGEFDMDKFFATTGQVTNLFQRVAPLVMRLTSVLKG</sequence>